<dbReference type="InterPro" id="IPR020449">
    <property type="entry name" value="Tscrpt_reg_AraC-type_HTH"/>
</dbReference>
<dbReference type="GO" id="GO:0043565">
    <property type="term" value="F:sequence-specific DNA binding"/>
    <property type="evidence" value="ECO:0007669"/>
    <property type="project" value="InterPro"/>
</dbReference>
<evidence type="ECO:0000256" key="2">
    <source>
        <dbReference type="ARBA" id="ARBA00023125"/>
    </source>
</evidence>
<dbReference type="SUPFAM" id="SSF51215">
    <property type="entry name" value="Regulatory protein AraC"/>
    <property type="match status" value="1"/>
</dbReference>
<keyword evidence="2" id="KW-0238">DNA-binding</keyword>
<dbReference type="Gene3D" id="1.10.10.60">
    <property type="entry name" value="Homeodomain-like"/>
    <property type="match status" value="2"/>
</dbReference>
<dbReference type="Pfam" id="PF02311">
    <property type="entry name" value="AraC_binding"/>
    <property type="match status" value="1"/>
</dbReference>
<dbReference type="InterPro" id="IPR018060">
    <property type="entry name" value="HTH_AraC"/>
</dbReference>
<evidence type="ECO:0000256" key="3">
    <source>
        <dbReference type="ARBA" id="ARBA00023163"/>
    </source>
</evidence>
<dbReference type="SUPFAM" id="SSF46689">
    <property type="entry name" value="Homeodomain-like"/>
    <property type="match status" value="2"/>
</dbReference>
<dbReference type="GO" id="GO:0003700">
    <property type="term" value="F:DNA-binding transcription factor activity"/>
    <property type="evidence" value="ECO:0007669"/>
    <property type="project" value="InterPro"/>
</dbReference>
<dbReference type="Proteomes" id="UP000050833">
    <property type="component" value="Unassembled WGS sequence"/>
</dbReference>
<dbReference type="InterPro" id="IPR014710">
    <property type="entry name" value="RmlC-like_jellyroll"/>
</dbReference>
<dbReference type="InterPro" id="IPR009057">
    <property type="entry name" value="Homeodomain-like_sf"/>
</dbReference>
<protein>
    <recommendedName>
        <fullName evidence="4">HTH araC/xylS-type domain-containing protein</fullName>
    </recommendedName>
</protein>
<dbReference type="SMART" id="SM00342">
    <property type="entry name" value="HTH_ARAC"/>
    <property type="match status" value="1"/>
</dbReference>
<evidence type="ECO:0000313" key="6">
    <source>
        <dbReference type="Proteomes" id="UP000050833"/>
    </source>
</evidence>
<feature type="domain" description="HTH araC/xylS-type" evidence="4">
    <location>
        <begin position="196"/>
        <end position="294"/>
    </location>
</feature>
<gene>
    <name evidence="5" type="ORF">APZ18_13600</name>
</gene>
<sequence length="297" mass="35022">MSRKKEYEEKEKHGTAQFPVGLHKLEYPADTDVMFYVHWHQEFEFLVLTEGKVLFTIEGREYVMNPGDIVFINSNYLHTAKNICGGVCSFYAIDFSYHVLNEDIHSIFSKKFIRPILNDKYVFPEFMPVSEDEDKCWQKDIRNYLHEIGECPEHELEPFELMIRSRILAIWDILDKNGVRAQKDNDIESRYSERLEPVISYIKENYAYEITLGELAAILPMSEGQFSRVFKQTMKLSPIQYLMRYRILQSCKLLQDTEKKIGEIANLSGFNNISYFNRVFLNTIGCTPKEYRENSSY</sequence>
<dbReference type="PANTHER" id="PTHR43280:SF2">
    <property type="entry name" value="HTH-TYPE TRANSCRIPTIONAL REGULATOR EXSA"/>
    <property type="match status" value="1"/>
</dbReference>
<dbReference type="Gene3D" id="2.60.120.10">
    <property type="entry name" value="Jelly Rolls"/>
    <property type="match status" value="1"/>
</dbReference>
<dbReference type="PRINTS" id="PR00032">
    <property type="entry name" value="HTHARAC"/>
</dbReference>
<reference evidence="5 6" key="1">
    <citation type="submission" date="2015-10" db="EMBL/GenBank/DDBJ databases">
        <title>Butyribacter intestini gen. nov., sp. nov., a butyric acid-producing bacterium of the family Lachnospiraceae isolated from the human faeces.</title>
        <authorList>
            <person name="Zou Y."/>
            <person name="Xue W."/>
            <person name="Luo G."/>
            <person name="Lv M."/>
        </authorList>
    </citation>
    <scope>NUCLEOTIDE SEQUENCE [LARGE SCALE GENOMIC DNA]</scope>
    <source>
        <strain evidence="5 6">TF01-11</strain>
    </source>
</reference>
<dbReference type="InterPro" id="IPR018062">
    <property type="entry name" value="HTH_AraC-typ_CS"/>
</dbReference>
<evidence type="ECO:0000259" key="4">
    <source>
        <dbReference type="PROSITE" id="PS01124"/>
    </source>
</evidence>
<dbReference type="RefSeq" id="WP_055945903.1">
    <property type="nucleotide sequence ID" value="NZ_DBGBTA010000184.1"/>
</dbReference>
<evidence type="ECO:0000313" key="5">
    <source>
        <dbReference type="EMBL" id="KQC84336.1"/>
    </source>
</evidence>
<dbReference type="PROSITE" id="PS01124">
    <property type="entry name" value="HTH_ARAC_FAMILY_2"/>
    <property type="match status" value="1"/>
</dbReference>
<dbReference type="CDD" id="cd02208">
    <property type="entry name" value="cupin_RmlC-like"/>
    <property type="match status" value="1"/>
</dbReference>
<organism evidence="5 6">
    <name type="scientific">Butyribacter intestini</name>
    <dbReference type="NCBI Taxonomy" id="1703332"/>
    <lineage>
        <taxon>Bacteria</taxon>
        <taxon>Bacillati</taxon>
        <taxon>Bacillota</taxon>
        <taxon>Clostridia</taxon>
        <taxon>Lachnospirales</taxon>
        <taxon>Lachnospiraceae</taxon>
        <taxon>Butyribacter</taxon>
    </lineage>
</organism>
<dbReference type="PROSITE" id="PS00041">
    <property type="entry name" value="HTH_ARAC_FAMILY_1"/>
    <property type="match status" value="1"/>
</dbReference>
<evidence type="ECO:0000256" key="1">
    <source>
        <dbReference type="ARBA" id="ARBA00023015"/>
    </source>
</evidence>
<keyword evidence="1" id="KW-0805">Transcription regulation</keyword>
<keyword evidence="6" id="KW-1185">Reference proteome</keyword>
<accession>A0AAW3JPM0</accession>
<dbReference type="EMBL" id="LLKB01000006">
    <property type="protein sequence ID" value="KQC84336.1"/>
    <property type="molecule type" value="Genomic_DNA"/>
</dbReference>
<keyword evidence="3" id="KW-0804">Transcription</keyword>
<name>A0AAW3JPM0_9FIRM</name>
<dbReference type="AlphaFoldDB" id="A0AAW3JPM0"/>
<dbReference type="Pfam" id="PF12833">
    <property type="entry name" value="HTH_18"/>
    <property type="match status" value="1"/>
</dbReference>
<comment type="caution">
    <text evidence="5">The sequence shown here is derived from an EMBL/GenBank/DDBJ whole genome shotgun (WGS) entry which is preliminary data.</text>
</comment>
<dbReference type="InterPro" id="IPR003313">
    <property type="entry name" value="AraC-bd"/>
</dbReference>
<proteinExistence type="predicted"/>
<dbReference type="PANTHER" id="PTHR43280">
    <property type="entry name" value="ARAC-FAMILY TRANSCRIPTIONAL REGULATOR"/>
    <property type="match status" value="1"/>
</dbReference>
<dbReference type="InterPro" id="IPR037923">
    <property type="entry name" value="HTH-like"/>
</dbReference>